<dbReference type="EMBL" id="FNYC01000003">
    <property type="protein sequence ID" value="SEI87782.1"/>
    <property type="molecule type" value="Genomic_DNA"/>
</dbReference>
<reference evidence="9 10" key="1">
    <citation type="submission" date="2016-10" db="EMBL/GenBank/DDBJ databases">
        <authorList>
            <person name="de Groot N.N."/>
        </authorList>
    </citation>
    <scope>NUCLEOTIDE SEQUENCE [LARGE SCALE GENOMIC DNA]</scope>
    <source>
        <strain evidence="9 10">DSM 26515</strain>
    </source>
</reference>
<evidence type="ECO:0000256" key="3">
    <source>
        <dbReference type="ARBA" id="ARBA00022448"/>
    </source>
</evidence>
<name>A0A1H6UJ09_9GAMM</name>
<dbReference type="Proteomes" id="UP000199420">
    <property type="component" value="Unassembled WGS sequence"/>
</dbReference>
<feature type="transmembrane region" description="Helical" evidence="8">
    <location>
        <begin position="58"/>
        <end position="78"/>
    </location>
</feature>
<evidence type="ECO:0000256" key="8">
    <source>
        <dbReference type="SAM" id="Phobius"/>
    </source>
</evidence>
<evidence type="ECO:0000256" key="2">
    <source>
        <dbReference type="ARBA" id="ARBA00009773"/>
    </source>
</evidence>
<dbReference type="PANTHER" id="PTHR21716">
    <property type="entry name" value="TRANSMEMBRANE PROTEIN"/>
    <property type="match status" value="1"/>
</dbReference>
<keyword evidence="7 8" id="KW-0472">Membrane</keyword>
<feature type="transmembrane region" description="Helical" evidence="8">
    <location>
        <begin position="165"/>
        <end position="190"/>
    </location>
</feature>
<feature type="transmembrane region" description="Helical" evidence="8">
    <location>
        <begin position="27"/>
        <end position="52"/>
    </location>
</feature>
<comment type="subcellular location">
    <subcellularLocation>
        <location evidence="1">Cell membrane</location>
        <topology evidence="1">Multi-pass membrane protein</topology>
    </subcellularLocation>
</comment>
<evidence type="ECO:0000256" key="1">
    <source>
        <dbReference type="ARBA" id="ARBA00004651"/>
    </source>
</evidence>
<proteinExistence type="inferred from homology"/>
<keyword evidence="10" id="KW-1185">Reference proteome</keyword>
<dbReference type="GO" id="GO:0055085">
    <property type="term" value="P:transmembrane transport"/>
    <property type="evidence" value="ECO:0007669"/>
    <property type="project" value="TreeGrafter"/>
</dbReference>
<feature type="transmembrane region" description="Helical" evidence="8">
    <location>
        <begin position="322"/>
        <end position="355"/>
    </location>
</feature>
<evidence type="ECO:0000313" key="9">
    <source>
        <dbReference type="EMBL" id="SEI87782.1"/>
    </source>
</evidence>
<evidence type="ECO:0000256" key="6">
    <source>
        <dbReference type="ARBA" id="ARBA00022989"/>
    </source>
</evidence>
<accession>A0A1H6UJ09</accession>
<feature type="transmembrane region" description="Helical" evidence="8">
    <location>
        <begin position="90"/>
        <end position="113"/>
    </location>
</feature>
<dbReference type="GO" id="GO:0005886">
    <property type="term" value="C:plasma membrane"/>
    <property type="evidence" value="ECO:0007669"/>
    <property type="project" value="UniProtKB-SubCell"/>
</dbReference>
<evidence type="ECO:0000256" key="7">
    <source>
        <dbReference type="ARBA" id="ARBA00023136"/>
    </source>
</evidence>
<feature type="transmembrane region" description="Helical" evidence="8">
    <location>
        <begin position="230"/>
        <end position="248"/>
    </location>
</feature>
<evidence type="ECO:0000256" key="5">
    <source>
        <dbReference type="ARBA" id="ARBA00022692"/>
    </source>
</evidence>
<dbReference type="InterPro" id="IPR002549">
    <property type="entry name" value="AI-2E-like"/>
</dbReference>
<keyword evidence="4" id="KW-1003">Cell membrane</keyword>
<dbReference type="STRING" id="529704.SAMN02927913_1821"/>
<sequence length="368" mass="38483">MADRPNDSSSPSPAGHRSLRAMWTDPFGCLAVRSAQVVLVLLVATAVVQAAIRLRLLVIPLLLALIVSAALFPLVAILRRLRLPHALAALLTLMLGGVGIGGVIALAVARVAAQWPSLQSSAIDGLGQALHYLHRGPLSISEQQIDRARQDVVDFMTSSEFGQHAMAGVFTTMELATGFVLVLFILFFFLKDGPSIWGFLLRPLRPDWHARVAHAGDCAIGVLGGYLRGTALVALVDTVFIGGALWFLDVPLAVPLSILVFLAAFVPIVGATVTGVIAALVALVTVGMSSAVWVSAVVVVVNQLEGNLLSPVVLGRSLHLHSLAVLLALTAGTILGGIVGTLLAVPLTGVAWAAVKSWNDPLPSHAKA</sequence>
<evidence type="ECO:0000256" key="4">
    <source>
        <dbReference type="ARBA" id="ARBA00022475"/>
    </source>
</evidence>
<keyword evidence="6 8" id="KW-1133">Transmembrane helix</keyword>
<feature type="transmembrane region" description="Helical" evidence="8">
    <location>
        <begin position="254"/>
        <end position="273"/>
    </location>
</feature>
<protein>
    <submittedName>
        <fullName evidence="9">Predicted PurR-regulated permease PerM</fullName>
    </submittedName>
</protein>
<keyword evidence="5 8" id="KW-0812">Transmembrane</keyword>
<feature type="transmembrane region" description="Helical" evidence="8">
    <location>
        <begin position="280"/>
        <end position="302"/>
    </location>
</feature>
<dbReference type="OrthoDB" id="9784366at2"/>
<evidence type="ECO:0000313" key="10">
    <source>
        <dbReference type="Proteomes" id="UP000199420"/>
    </source>
</evidence>
<dbReference type="PANTHER" id="PTHR21716:SF53">
    <property type="entry name" value="PERMEASE PERM-RELATED"/>
    <property type="match status" value="1"/>
</dbReference>
<dbReference type="RefSeq" id="WP_091336115.1">
    <property type="nucleotide sequence ID" value="NZ_FNYC01000003.1"/>
</dbReference>
<comment type="similarity">
    <text evidence="2">Belongs to the autoinducer-2 exporter (AI-2E) (TC 2.A.86) family.</text>
</comment>
<dbReference type="AlphaFoldDB" id="A0A1H6UJ09"/>
<dbReference type="Pfam" id="PF01594">
    <property type="entry name" value="AI-2E_transport"/>
    <property type="match status" value="1"/>
</dbReference>
<keyword evidence="3" id="KW-0813">Transport</keyword>
<organism evidence="9 10">
    <name type="scientific">Frateuria terrea</name>
    <dbReference type="NCBI Taxonomy" id="529704"/>
    <lineage>
        <taxon>Bacteria</taxon>
        <taxon>Pseudomonadati</taxon>
        <taxon>Pseudomonadota</taxon>
        <taxon>Gammaproteobacteria</taxon>
        <taxon>Lysobacterales</taxon>
        <taxon>Rhodanobacteraceae</taxon>
        <taxon>Frateuria</taxon>
    </lineage>
</organism>
<gene>
    <name evidence="9" type="ORF">SAMN04487997_1903</name>
</gene>